<keyword evidence="3" id="KW-0732">Signal</keyword>
<sequence length="360" mass="38026">MLRLVSRHVLSLSLASTFLVLRGLLASGIEITGVEGVNCSRNVITVGCEMEQESGRGRKEGWLVAEEGQVLDGGAERQVSLRDGLGFMPRRKLEGKVALVTGGASGLGKATALEFIQEGARVVLADVDAQLGRQAAQQLGPRAEFVECDVTVEPQVAEAVDFAVARHGRLDIMHNSAGITGPPTATDVARLDLANFDHVMGVNVRGTLAGIKHAARVMGPLGAGSIICVSSISGLMGGLGTHPYTISKFAVAGMVRSLAGDLCRRGVRINCISPFVTLTPLVVGQFTQLYGDVGRQKMEQIVDSVSELRGARSEEMDVAKAAVYLASDEAKYVSGHNLVVDGGFTSYKQLNLPMPEGMEP</sequence>
<protein>
    <recommendedName>
        <fullName evidence="4">Ketoreductase domain-containing protein</fullName>
    </recommendedName>
</protein>
<accession>A0A426ZSM7</accession>
<evidence type="ECO:0000256" key="1">
    <source>
        <dbReference type="ARBA" id="ARBA00006484"/>
    </source>
</evidence>
<dbReference type="EMBL" id="AMZH03005227">
    <property type="protein sequence ID" value="RRT66948.1"/>
    <property type="molecule type" value="Genomic_DNA"/>
</dbReference>
<dbReference type="AlphaFoldDB" id="A0A426ZSM7"/>
<feature type="domain" description="Ketoreductase" evidence="4">
    <location>
        <begin position="96"/>
        <end position="275"/>
    </location>
</feature>
<comment type="similarity">
    <text evidence="1">Belongs to the short-chain dehydrogenases/reductases (SDR) family.</text>
</comment>
<dbReference type="SMART" id="SM00822">
    <property type="entry name" value="PKS_KR"/>
    <property type="match status" value="1"/>
</dbReference>
<gene>
    <name evidence="5" type="ORF">B296_00018473</name>
</gene>
<dbReference type="PRINTS" id="PR00080">
    <property type="entry name" value="SDRFAMILY"/>
</dbReference>
<proteinExistence type="inferred from homology"/>
<organism evidence="5 6">
    <name type="scientific">Ensete ventricosum</name>
    <name type="common">Abyssinian banana</name>
    <name type="synonym">Musa ensete</name>
    <dbReference type="NCBI Taxonomy" id="4639"/>
    <lineage>
        <taxon>Eukaryota</taxon>
        <taxon>Viridiplantae</taxon>
        <taxon>Streptophyta</taxon>
        <taxon>Embryophyta</taxon>
        <taxon>Tracheophyta</taxon>
        <taxon>Spermatophyta</taxon>
        <taxon>Magnoliopsida</taxon>
        <taxon>Liliopsida</taxon>
        <taxon>Zingiberales</taxon>
        <taxon>Musaceae</taxon>
        <taxon>Ensete</taxon>
    </lineage>
</organism>
<dbReference type="InterPro" id="IPR002347">
    <property type="entry name" value="SDR_fam"/>
</dbReference>
<evidence type="ECO:0000256" key="3">
    <source>
        <dbReference type="SAM" id="SignalP"/>
    </source>
</evidence>
<dbReference type="Proteomes" id="UP000287651">
    <property type="component" value="Unassembled WGS sequence"/>
</dbReference>
<dbReference type="PANTHER" id="PTHR43180">
    <property type="entry name" value="3-OXOACYL-(ACYL-CARRIER-PROTEIN) REDUCTASE (AFU_ORTHOLOGUE AFUA_6G11210)"/>
    <property type="match status" value="1"/>
</dbReference>
<feature type="chain" id="PRO_5019155406" description="Ketoreductase domain-containing protein" evidence="3">
    <location>
        <begin position="27"/>
        <end position="360"/>
    </location>
</feature>
<keyword evidence="2" id="KW-0560">Oxidoreductase</keyword>
<dbReference type="SUPFAM" id="SSF51735">
    <property type="entry name" value="NAD(P)-binding Rossmann-fold domains"/>
    <property type="match status" value="1"/>
</dbReference>
<dbReference type="PANTHER" id="PTHR43180:SF55">
    <property type="entry name" value="ALCOHOL DEHYDROGENASE-LIKE PROTEIN"/>
    <property type="match status" value="1"/>
</dbReference>
<dbReference type="InterPro" id="IPR057326">
    <property type="entry name" value="KR_dom"/>
</dbReference>
<evidence type="ECO:0000259" key="4">
    <source>
        <dbReference type="SMART" id="SM00822"/>
    </source>
</evidence>
<comment type="caution">
    <text evidence="5">The sequence shown here is derived from an EMBL/GenBank/DDBJ whole genome shotgun (WGS) entry which is preliminary data.</text>
</comment>
<feature type="signal peptide" evidence="3">
    <location>
        <begin position="1"/>
        <end position="26"/>
    </location>
</feature>
<dbReference type="PROSITE" id="PS00061">
    <property type="entry name" value="ADH_SHORT"/>
    <property type="match status" value="1"/>
</dbReference>
<name>A0A426ZSM7_ENSVE</name>
<dbReference type="Pfam" id="PF13561">
    <property type="entry name" value="adh_short_C2"/>
    <property type="match status" value="1"/>
</dbReference>
<dbReference type="InterPro" id="IPR036291">
    <property type="entry name" value="NAD(P)-bd_dom_sf"/>
</dbReference>
<dbReference type="InterPro" id="IPR020904">
    <property type="entry name" value="Sc_DH/Rdtase_CS"/>
</dbReference>
<reference evidence="5 6" key="1">
    <citation type="journal article" date="2014" name="Agronomy (Basel)">
        <title>A Draft Genome Sequence for Ensete ventricosum, the Drought-Tolerant Tree Against Hunger.</title>
        <authorList>
            <person name="Harrison J."/>
            <person name="Moore K.A."/>
            <person name="Paszkiewicz K."/>
            <person name="Jones T."/>
            <person name="Grant M."/>
            <person name="Ambacheew D."/>
            <person name="Muzemil S."/>
            <person name="Studholme D.J."/>
        </authorList>
    </citation>
    <scope>NUCLEOTIDE SEQUENCE [LARGE SCALE GENOMIC DNA]</scope>
</reference>
<dbReference type="PRINTS" id="PR00081">
    <property type="entry name" value="GDHRDH"/>
</dbReference>
<evidence type="ECO:0000313" key="5">
    <source>
        <dbReference type="EMBL" id="RRT66948.1"/>
    </source>
</evidence>
<dbReference type="Gene3D" id="3.40.50.720">
    <property type="entry name" value="NAD(P)-binding Rossmann-like Domain"/>
    <property type="match status" value="1"/>
</dbReference>
<evidence type="ECO:0000256" key="2">
    <source>
        <dbReference type="ARBA" id="ARBA00023002"/>
    </source>
</evidence>
<dbReference type="GO" id="GO:0016491">
    <property type="term" value="F:oxidoreductase activity"/>
    <property type="evidence" value="ECO:0007669"/>
    <property type="project" value="UniProtKB-KW"/>
</dbReference>
<evidence type="ECO:0000313" key="6">
    <source>
        <dbReference type="Proteomes" id="UP000287651"/>
    </source>
</evidence>
<dbReference type="FunFam" id="3.40.50.720:FF:000084">
    <property type="entry name" value="Short-chain dehydrogenase reductase"/>
    <property type="match status" value="1"/>
</dbReference>